<dbReference type="PIRSF" id="PIRSF005211">
    <property type="entry name" value="Ab_hydro_YheT"/>
    <property type="match status" value="1"/>
</dbReference>
<evidence type="ECO:0000313" key="7">
    <source>
        <dbReference type="Proteomes" id="UP000001601"/>
    </source>
</evidence>
<dbReference type="RefSeq" id="WP_009778480.1">
    <property type="nucleotide sequence ID" value="NZ_CH672395.1"/>
</dbReference>
<dbReference type="InterPro" id="IPR000952">
    <property type="entry name" value="AB_hydrolase_4_CS"/>
</dbReference>
<dbReference type="SUPFAM" id="SSF53474">
    <property type="entry name" value="alpha/beta-Hydrolases"/>
    <property type="match status" value="1"/>
</dbReference>
<dbReference type="InterPro" id="IPR012020">
    <property type="entry name" value="ABHD4"/>
</dbReference>
<keyword evidence="7" id="KW-1185">Reference proteome</keyword>
<dbReference type="PANTHER" id="PTHR10794">
    <property type="entry name" value="ABHYDROLASE DOMAIN-CONTAINING PROTEIN"/>
    <property type="match status" value="1"/>
</dbReference>
<evidence type="ECO:0000256" key="4">
    <source>
        <dbReference type="PIRSR" id="PIRSR005211-1"/>
    </source>
</evidence>
<dbReference type="Gene3D" id="3.40.50.1820">
    <property type="entry name" value="alpha/beta hydrolase"/>
    <property type="match status" value="1"/>
</dbReference>
<evidence type="ECO:0000256" key="1">
    <source>
        <dbReference type="ARBA" id="ARBA00010884"/>
    </source>
</evidence>
<accession>A3XQG0</accession>
<dbReference type="EMBL" id="AANC01000009">
    <property type="protein sequence ID" value="EAQ48217.1"/>
    <property type="molecule type" value="Genomic_DNA"/>
</dbReference>
<dbReference type="GO" id="GO:0047372">
    <property type="term" value="F:monoacylglycerol lipase activity"/>
    <property type="evidence" value="ECO:0007669"/>
    <property type="project" value="TreeGrafter"/>
</dbReference>
<dbReference type="OrthoDB" id="332676at2"/>
<organism evidence="6 7">
    <name type="scientific">Leeuwenhoekiella blandensis (strain CECT 7118 / CCUG 51940 / KCTC 22103 / MED217)</name>
    <name type="common">Flavobacterium sp. (strain MED217)</name>
    <dbReference type="NCBI Taxonomy" id="398720"/>
    <lineage>
        <taxon>Bacteria</taxon>
        <taxon>Pseudomonadati</taxon>
        <taxon>Bacteroidota</taxon>
        <taxon>Flavobacteriia</taxon>
        <taxon>Flavobacteriales</taxon>
        <taxon>Flavobacteriaceae</taxon>
        <taxon>Leeuwenhoekiella</taxon>
    </lineage>
</organism>
<evidence type="ECO:0000313" key="6">
    <source>
        <dbReference type="EMBL" id="EAQ48217.1"/>
    </source>
</evidence>
<dbReference type="HOGENOM" id="CLU_032487_0_0_10"/>
<dbReference type="InterPro" id="IPR029058">
    <property type="entry name" value="AB_hydrolase_fold"/>
</dbReference>
<dbReference type="STRING" id="398720.MED217_00425"/>
<dbReference type="PROSITE" id="PS01133">
    <property type="entry name" value="UPF0017"/>
    <property type="match status" value="1"/>
</dbReference>
<comment type="similarity">
    <text evidence="1">Belongs to the AB hydrolase superfamily. AB hydrolase 4 family.</text>
</comment>
<dbReference type="eggNOG" id="COG0429">
    <property type="taxonomic scope" value="Bacteria"/>
</dbReference>
<dbReference type="GO" id="GO:0034338">
    <property type="term" value="F:short-chain carboxylesterase activity"/>
    <property type="evidence" value="ECO:0007669"/>
    <property type="project" value="TreeGrafter"/>
</dbReference>
<reference evidence="6 7" key="1">
    <citation type="journal article" date="2007" name="Nature">
        <title>Light stimulates growth of proteorhodopsin-containing marine Flavobacteria.</title>
        <authorList>
            <person name="Gomez-Consarnau L."/>
            <person name="Gonzalez J.M."/>
            <person name="Coll-Llado M."/>
            <person name="Gourdon P."/>
            <person name="Pascher T."/>
            <person name="Neutze R."/>
            <person name="Pedros-Alio C."/>
            <person name="Pinhassi J."/>
        </authorList>
    </citation>
    <scope>NUCLEOTIDE SEQUENCE [LARGE SCALE GENOMIC DNA]</scope>
    <source>
        <strain evidence="6 7">MED217</strain>
    </source>
</reference>
<dbReference type="Pfam" id="PF00561">
    <property type="entry name" value="Abhydrolase_1"/>
    <property type="match status" value="1"/>
</dbReference>
<gene>
    <name evidence="6" type="ORF">MED217_00425</name>
</gene>
<keyword evidence="2" id="KW-0719">Serine esterase</keyword>
<evidence type="ECO:0000256" key="2">
    <source>
        <dbReference type="ARBA" id="ARBA00022487"/>
    </source>
</evidence>
<feature type="active site" description="Charge relay system" evidence="4">
    <location>
        <position position="297"/>
    </location>
</feature>
<protein>
    <recommendedName>
        <fullName evidence="5">AB hydrolase-1 domain-containing protein</fullName>
    </recommendedName>
</protein>
<dbReference type="InterPro" id="IPR050960">
    <property type="entry name" value="AB_hydrolase_4_sf"/>
</dbReference>
<keyword evidence="3" id="KW-0378">Hydrolase</keyword>
<feature type="domain" description="AB hydrolase-1" evidence="5">
    <location>
        <begin position="65"/>
        <end position="303"/>
    </location>
</feature>
<dbReference type="PANTHER" id="PTHR10794:SF94">
    <property type="entry name" value="ESTERASE YHET-RELATED"/>
    <property type="match status" value="1"/>
</dbReference>
<evidence type="ECO:0000256" key="3">
    <source>
        <dbReference type="ARBA" id="ARBA00022801"/>
    </source>
</evidence>
<evidence type="ECO:0000259" key="5">
    <source>
        <dbReference type="Pfam" id="PF00561"/>
    </source>
</evidence>
<dbReference type="Proteomes" id="UP000001601">
    <property type="component" value="Unassembled WGS sequence"/>
</dbReference>
<dbReference type="ESTHER" id="leebm-a3xqg0">
    <property type="family name" value="abh_upf0017"/>
</dbReference>
<dbReference type="InterPro" id="IPR000073">
    <property type="entry name" value="AB_hydrolase_1"/>
</dbReference>
<comment type="caution">
    <text evidence="6">The sequence shown here is derived from an EMBL/GenBank/DDBJ whole genome shotgun (WGS) entry which is preliminary data.</text>
</comment>
<sequence>MPLIPSTYKPKRPFTNGHLNTIYAAKIRKVKGLSYHRERIDLSDGDFLDIDFSFAQSKSNSTIAIIVHGLEGHAKRPYMQGTASLLNKQGFDCASINLRGCSGEDNAKIRSYHSGASEDLSDVVNYILSKNKYKNLFLCGFSLGGNLILKYLGETRSRPNNIVAAVAVSTPVDLYDSLGALEQRKNWVYRWSFLKDLRKKYHAKLKVFPKELSKENYRKIKSLMLFDELYTAPANGFKNALDYYTKSSSRQFLPNIKIPTLIINALDDSFLNEKCYPKEEAAQSKNLFLEMPAFGGHVGFIENQAHTYCEQRTLQFFQDYLD</sequence>
<feature type="active site" description="Charge relay system" evidence="4">
    <location>
        <position position="142"/>
    </location>
</feature>
<name>A3XQG0_LEEBM</name>
<dbReference type="AlphaFoldDB" id="A3XQG0"/>
<feature type="active site" description="Charge relay system" evidence="4">
    <location>
        <position position="268"/>
    </location>
</feature>
<proteinExistence type="inferred from homology"/>